<gene>
    <name evidence="1" type="ORF">SS37A_35040</name>
</gene>
<proteinExistence type="predicted"/>
<evidence type="ECO:0000313" key="2">
    <source>
        <dbReference type="Proteomes" id="UP001317629"/>
    </source>
</evidence>
<protein>
    <recommendedName>
        <fullName evidence="3">Type II toxin-antitoxin system ParD family antitoxin</fullName>
    </recommendedName>
</protein>
<name>A0ABM8ED82_9HYPH</name>
<dbReference type="Proteomes" id="UP001317629">
    <property type="component" value="Chromosome"/>
</dbReference>
<evidence type="ECO:0000313" key="1">
    <source>
        <dbReference type="EMBL" id="BDV35975.1"/>
    </source>
</evidence>
<keyword evidence="2" id="KW-1185">Reference proteome</keyword>
<sequence>MSITLTRDQEASIEAHVATGEFASVEEAARLLIDQRIAELATVYEDDMAWAKPLVDEARAAVARGDVLTLDEHRARNAARLTALRG</sequence>
<dbReference type="EMBL" id="AP027142">
    <property type="protein sequence ID" value="BDV35975.1"/>
    <property type="molecule type" value="Genomic_DNA"/>
</dbReference>
<dbReference type="RefSeq" id="WP_281929510.1">
    <property type="nucleotide sequence ID" value="NZ_AP027142.1"/>
</dbReference>
<evidence type="ECO:0008006" key="3">
    <source>
        <dbReference type="Google" id="ProtNLM"/>
    </source>
</evidence>
<organism evidence="1 2">
    <name type="scientific">Methylocystis iwaonis</name>
    <dbReference type="NCBI Taxonomy" id="2885079"/>
    <lineage>
        <taxon>Bacteria</taxon>
        <taxon>Pseudomonadati</taxon>
        <taxon>Pseudomonadota</taxon>
        <taxon>Alphaproteobacteria</taxon>
        <taxon>Hyphomicrobiales</taxon>
        <taxon>Methylocystaceae</taxon>
        <taxon>Methylocystis</taxon>
    </lineage>
</organism>
<reference evidence="1 2" key="1">
    <citation type="journal article" date="2023" name="Int. J. Syst. Evol. Microbiol.">
        <title>Methylocystis iwaonis sp. nov., a type II methane-oxidizing bacterium from surface soil of a rice paddy field in Japan, and emended description of the genus Methylocystis (ex Whittenbury et al. 1970) Bowman et al. 1993.</title>
        <authorList>
            <person name="Kaise H."/>
            <person name="Sawadogo J.B."/>
            <person name="Alam M.S."/>
            <person name="Ueno C."/>
            <person name="Dianou D."/>
            <person name="Shinjo R."/>
            <person name="Asakawa S."/>
        </authorList>
    </citation>
    <scope>NUCLEOTIDE SEQUENCE [LARGE SCALE GENOMIC DNA]</scope>
    <source>
        <strain evidence="1 2">SS37A-Re</strain>
    </source>
</reference>
<accession>A0ABM8ED82</accession>